<evidence type="ECO:0000313" key="10">
    <source>
        <dbReference type="EMBL" id="BAU32259.1"/>
    </source>
</evidence>
<evidence type="ECO:0000256" key="7">
    <source>
        <dbReference type="PIRNR" id="PIRNR002744"/>
    </source>
</evidence>
<feature type="transmembrane region" description="Helical" evidence="9">
    <location>
        <begin position="66"/>
        <end position="88"/>
    </location>
</feature>
<feature type="transmembrane region" description="Helical" evidence="9">
    <location>
        <begin position="250"/>
        <end position="272"/>
    </location>
</feature>
<protein>
    <submittedName>
        <fullName evidence="10">Purine-cytosine transport protein</fullName>
    </submittedName>
</protein>
<evidence type="ECO:0000256" key="9">
    <source>
        <dbReference type="SAM" id="Phobius"/>
    </source>
</evidence>
<evidence type="ECO:0000256" key="5">
    <source>
        <dbReference type="ARBA" id="ARBA00022989"/>
    </source>
</evidence>
<evidence type="ECO:0000256" key="2">
    <source>
        <dbReference type="ARBA" id="ARBA00008974"/>
    </source>
</evidence>
<feature type="transmembrane region" description="Helical" evidence="9">
    <location>
        <begin position="144"/>
        <end position="164"/>
    </location>
</feature>
<evidence type="ECO:0000256" key="1">
    <source>
        <dbReference type="ARBA" id="ARBA00004141"/>
    </source>
</evidence>
<dbReference type="PIRSF" id="PIRSF002744">
    <property type="entry name" value="Pur-cyt_permease"/>
    <property type="match status" value="1"/>
</dbReference>
<dbReference type="GO" id="GO:0015209">
    <property type="term" value="F:cytosine transmembrane transporter activity"/>
    <property type="evidence" value="ECO:0007669"/>
    <property type="project" value="InterPro"/>
</dbReference>
<evidence type="ECO:0000256" key="3">
    <source>
        <dbReference type="ARBA" id="ARBA00022448"/>
    </source>
</evidence>
<keyword evidence="3 7" id="KW-0813">Transport</keyword>
<feature type="transmembrane region" description="Helical" evidence="9">
    <location>
        <begin position="325"/>
        <end position="348"/>
    </location>
</feature>
<dbReference type="KEGG" id="malk:MalAC0309_1406"/>
<dbReference type="Gene3D" id="1.10.4160.10">
    <property type="entry name" value="Hydantoin permease"/>
    <property type="match status" value="1"/>
</dbReference>
<reference evidence="11" key="1">
    <citation type="submission" date="2015-12" db="EMBL/GenBank/DDBJ databases">
        <authorList>
            <person name="Shamseldin A."/>
            <person name="Moawad H."/>
            <person name="Abd El-Rahim W.M."/>
            <person name="Sadowsky M.J."/>
        </authorList>
    </citation>
    <scope>NUCLEOTIDE SEQUENCE [LARGE SCALE GENOMIC DNA]</scope>
    <source>
        <strain evidence="11">JAM AC0309</strain>
    </source>
</reference>
<evidence type="ECO:0000256" key="4">
    <source>
        <dbReference type="ARBA" id="ARBA00022692"/>
    </source>
</evidence>
<feature type="region of interest" description="Disordered" evidence="8">
    <location>
        <begin position="451"/>
        <end position="472"/>
    </location>
</feature>
<evidence type="ECO:0000256" key="6">
    <source>
        <dbReference type="ARBA" id="ARBA00023136"/>
    </source>
</evidence>
<reference evidence="10 11" key="2">
    <citation type="submission" date="2016-01" db="EMBL/GenBank/DDBJ databases">
        <title>Microcella alkaliphila JAM AC0309 whole genome shotgun sequence.</title>
        <authorList>
            <person name="Kurata A."/>
            <person name="Hirose Y."/>
            <person name="Kishimoto N."/>
            <person name="Kobayashi T."/>
        </authorList>
    </citation>
    <scope>NUCLEOTIDE SEQUENCE [LARGE SCALE GENOMIC DNA]</scope>
    <source>
        <strain evidence="10 11">JAM AC0309</strain>
    </source>
</reference>
<feature type="transmembrane region" description="Helical" evidence="9">
    <location>
        <begin position="207"/>
        <end position="230"/>
    </location>
</feature>
<dbReference type="Pfam" id="PF02133">
    <property type="entry name" value="Transp_cyt_pur"/>
    <property type="match status" value="1"/>
</dbReference>
<dbReference type="Proteomes" id="UP000218965">
    <property type="component" value="Chromosome"/>
</dbReference>
<dbReference type="InterPro" id="IPR026030">
    <property type="entry name" value="Pur-cyt_permease_Fcy2/21/22"/>
</dbReference>
<gene>
    <name evidence="10" type="ORF">MalAC0309_1406</name>
</gene>
<dbReference type="PANTHER" id="PTHR30569">
    <property type="entry name" value="CYTOSINE TRANSPORTER CODB"/>
    <property type="match status" value="1"/>
</dbReference>
<sequence>MSTTTARPSAWRRLSDRLEANADGSGPLRGSLTWRRIAMIWLASNFVVTTMLTGTIFVPGVGYGEALMLILVGSIIGGAVLVTVGAIGTRTGLATMSLTRGAFGTRGSLLPVAANLLILLGWSWVQAMLAGITVDFVVAEFTGYSNPALFAVICQLIVVGLAIFGHEGISRVEPWLAVVMIGIIGYVLTVAFTTFPPSAYFAVPADASIGLTNLTVLDIVIATAISWTVLSADFNRLGRSTRPTVVGSGVGYVVSTFLSMTLGATAIAYVVLAGGEVVEFDPGVIVGEFGVALAAVIFVSVMATNTLVVYGMTTSAINALPRLKLRFLPTALVIGAITVIGSTFLGLLGLFIDFLFVIGAIFIPVFAIMIVDYYVVNRRVYTADILKHRGGRYWFTGGVNIPMIIVWVLGFGFSLLLTYQFPSPIGATIPAFVFTVVIAVAAAALTGRLTRDGSEPEHQHLADAAPERAVEA</sequence>
<evidence type="ECO:0000256" key="8">
    <source>
        <dbReference type="SAM" id="MobiDB-lite"/>
    </source>
</evidence>
<feature type="transmembrane region" description="Helical" evidence="9">
    <location>
        <begin position="109"/>
        <end position="132"/>
    </location>
</feature>
<keyword evidence="6 7" id="KW-0472">Membrane</keyword>
<feature type="transmembrane region" description="Helical" evidence="9">
    <location>
        <begin position="176"/>
        <end position="195"/>
    </location>
</feature>
<keyword evidence="5 9" id="KW-1133">Transmembrane helix</keyword>
<feature type="transmembrane region" description="Helical" evidence="9">
    <location>
        <begin position="425"/>
        <end position="445"/>
    </location>
</feature>
<dbReference type="PANTHER" id="PTHR30569:SF0">
    <property type="entry name" value="CYTOSINE PERMEASE"/>
    <property type="match status" value="1"/>
</dbReference>
<keyword evidence="4 9" id="KW-0812">Transmembrane</keyword>
<evidence type="ECO:0000313" key="11">
    <source>
        <dbReference type="Proteomes" id="UP000218965"/>
    </source>
</evidence>
<proteinExistence type="inferred from homology"/>
<name>A0A0U4NVB0_9MICO</name>
<dbReference type="GO" id="GO:0005886">
    <property type="term" value="C:plasma membrane"/>
    <property type="evidence" value="ECO:0007669"/>
    <property type="project" value="TreeGrafter"/>
</dbReference>
<comment type="similarity">
    <text evidence="2 7">Belongs to the purine-cytosine permease (2.A.39) family.</text>
</comment>
<feature type="transmembrane region" description="Helical" evidence="9">
    <location>
        <begin position="38"/>
        <end position="60"/>
    </location>
</feature>
<comment type="subcellular location">
    <subcellularLocation>
        <location evidence="1">Membrane</location>
        <topology evidence="1">Multi-pass membrane protein</topology>
    </subcellularLocation>
</comment>
<feature type="transmembrane region" description="Helical" evidence="9">
    <location>
        <begin position="292"/>
        <end position="313"/>
    </location>
</feature>
<feature type="transmembrane region" description="Helical" evidence="9">
    <location>
        <begin position="397"/>
        <end position="419"/>
    </location>
</feature>
<dbReference type="OrthoDB" id="3169878at2"/>
<accession>A0A0U4NVB0</accession>
<dbReference type="InterPro" id="IPR030191">
    <property type="entry name" value="CodB"/>
</dbReference>
<dbReference type="RefSeq" id="WP_096421362.1">
    <property type="nucleotide sequence ID" value="NZ_AP017315.1"/>
</dbReference>
<feature type="transmembrane region" description="Helical" evidence="9">
    <location>
        <begin position="354"/>
        <end position="376"/>
    </location>
</feature>
<dbReference type="AlphaFoldDB" id="A0A0U4NVB0"/>
<dbReference type="EMBL" id="AP017315">
    <property type="protein sequence ID" value="BAU32259.1"/>
    <property type="molecule type" value="Genomic_DNA"/>
</dbReference>
<dbReference type="InterPro" id="IPR001248">
    <property type="entry name" value="Pur-cyt_permease"/>
</dbReference>
<organism evidence="10 11">
    <name type="scientific">Microcella alkaliphila</name>
    <dbReference type="NCBI Taxonomy" id="279828"/>
    <lineage>
        <taxon>Bacteria</taxon>
        <taxon>Bacillati</taxon>
        <taxon>Actinomycetota</taxon>
        <taxon>Actinomycetes</taxon>
        <taxon>Micrococcales</taxon>
        <taxon>Microbacteriaceae</taxon>
        <taxon>Microcella</taxon>
    </lineage>
</organism>